<keyword evidence="4" id="KW-1185">Reference proteome</keyword>
<accession>A0A4Y3TWG1</accession>
<feature type="signal peptide" evidence="2">
    <location>
        <begin position="1"/>
        <end position="39"/>
    </location>
</feature>
<proteinExistence type="predicted"/>
<feature type="compositionally biased region" description="Basic residues" evidence="1">
    <location>
        <begin position="69"/>
        <end position="80"/>
    </location>
</feature>
<feature type="region of interest" description="Disordered" evidence="1">
    <location>
        <begin position="141"/>
        <end position="170"/>
    </location>
</feature>
<dbReference type="AlphaFoldDB" id="A0A4Y3TWG1"/>
<evidence type="ECO:0000313" key="3">
    <source>
        <dbReference type="EMBL" id="GEB85085.1"/>
    </source>
</evidence>
<comment type="caution">
    <text evidence="3">The sequence shown here is derived from an EMBL/GenBank/DDBJ whole genome shotgun (WGS) entry which is preliminary data.</text>
</comment>
<feature type="region of interest" description="Disordered" evidence="1">
    <location>
        <begin position="43"/>
        <end position="124"/>
    </location>
</feature>
<dbReference type="RefSeq" id="WP_141375007.1">
    <property type="nucleotide sequence ID" value="NZ_BAPL01000015.1"/>
</dbReference>
<feature type="compositionally biased region" description="Low complexity" evidence="1">
    <location>
        <begin position="141"/>
        <end position="164"/>
    </location>
</feature>
<feature type="compositionally biased region" description="Basic and acidic residues" evidence="1">
    <location>
        <begin position="59"/>
        <end position="68"/>
    </location>
</feature>
<feature type="chain" id="PRO_5021496009" description="SH3b domain-containing protein" evidence="2">
    <location>
        <begin position="40"/>
        <end position="354"/>
    </location>
</feature>
<feature type="region of interest" description="Disordered" evidence="1">
    <location>
        <begin position="242"/>
        <end position="270"/>
    </location>
</feature>
<dbReference type="Gene3D" id="2.30.30.40">
    <property type="entry name" value="SH3 Domains"/>
    <property type="match status" value="1"/>
</dbReference>
<dbReference type="InterPro" id="IPR010466">
    <property type="entry name" value="DUF1058"/>
</dbReference>
<protein>
    <recommendedName>
        <fullName evidence="5">SH3b domain-containing protein</fullName>
    </recommendedName>
</protein>
<keyword evidence="2" id="KW-0732">Signal</keyword>
<name>A0A4Y3TWG1_9PROT</name>
<organism evidence="3 4">
    <name type="scientific">Acetobacter peroxydans</name>
    <dbReference type="NCBI Taxonomy" id="104098"/>
    <lineage>
        <taxon>Bacteria</taxon>
        <taxon>Pseudomonadati</taxon>
        <taxon>Pseudomonadota</taxon>
        <taxon>Alphaproteobacteria</taxon>
        <taxon>Acetobacterales</taxon>
        <taxon>Acetobacteraceae</taxon>
        <taxon>Acetobacter</taxon>
    </lineage>
</organism>
<dbReference type="EMBL" id="BJMV01000003">
    <property type="protein sequence ID" value="GEB85085.1"/>
    <property type="molecule type" value="Genomic_DNA"/>
</dbReference>
<gene>
    <name evidence="3" type="ORF">APE01nite_08820</name>
</gene>
<sequence>MTVIRSFPFSAGLPRGGRLRNTLLACVTGLAVLPGGALAATASTDTGKTAKHHHHHHHADATHVEAAKTARHGSVKKTAHKAGATTKADKKHHTKTGVKEAAHVHHRHAAAVASHAEKPHHHAAVAAAAGAVGAAGALAATGAAAPPTPDPAAAAAQAPAGPDLSKGTVTGLPLPRYASLRADEVNMRAGPGRRFPILWVYHRRGMPIKVEREFDVWRLVEDQTGQKGWMQQATLSGGRDFLIPGEPPGDQAPIPVKGDQNGDNPSSAGHMDSREVALAATPEEAAHVSGGVMLRATADQAGAIVAVLQPGTVGSIKECPQGSGWCRVAVHQYSGWLPRQAIWGVEPDEVLAPS</sequence>
<evidence type="ECO:0008006" key="5">
    <source>
        <dbReference type="Google" id="ProtNLM"/>
    </source>
</evidence>
<dbReference type="Proteomes" id="UP000317730">
    <property type="component" value="Unassembled WGS sequence"/>
</dbReference>
<dbReference type="OrthoDB" id="9810773at2"/>
<evidence type="ECO:0000256" key="2">
    <source>
        <dbReference type="SAM" id="SignalP"/>
    </source>
</evidence>
<evidence type="ECO:0000256" key="1">
    <source>
        <dbReference type="SAM" id="MobiDB-lite"/>
    </source>
</evidence>
<reference evidence="3 4" key="1">
    <citation type="submission" date="2019-06" db="EMBL/GenBank/DDBJ databases">
        <title>Whole genome shotgun sequence of Acetobacter peroxydans NBRC 13755.</title>
        <authorList>
            <person name="Hosoyama A."/>
            <person name="Uohara A."/>
            <person name="Ohji S."/>
            <person name="Ichikawa N."/>
        </authorList>
    </citation>
    <scope>NUCLEOTIDE SEQUENCE [LARGE SCALE GENOMIC DNA]</scope>
    <source>
        <strain evidence="3 4">NBRC 13755</strain>
    </source>
</reference>
<feature type="compositionally biased region" description="Basic residues" evidence="1">
    <location>
        <begin position="49"/>
        <end position="58"/>
    </location>
</feature>
<dbReference type="Pfam" id="PF06347">
    <property type="entry name" value="SH3_4"/>
    <property type="match status" value="2"/>
</dbReference>
<evidence type="ECO:0000313" key="4">
    <source>
        <dbReference type="Proteomes" id="UP000317730"/>
    </source>
</evidence>